<dbReference type="SMART" id="SM00490">
    <property type="entry name" value="HELICc"/>
    <property type="match status" value="1"/>
</dbReference>
<dbReference type="InterPro" id="IPR057842">
    <property type="entry name" value="WH_MER3"/>
</dbReference>
<keyword evidence="1" id="KW-0547">Nucleotide-binding</keyword>
<dbReference type="FunFam" id="3.40.50.300:FF:000062">
    <property type="entry name" value="U5 small nuclear ribonucleoprotein helicase"/>
    <property type="match status" value="1"/>
</dbReference>
<evidence type="ECO:0000256" key="3">
    <source>
        <dbReference type="ARBA" id="ARBA00022806"/>
    </source>
</evidence>
<organism evidence="7 8">
    <name type="scientific">Cyanidiococcus yangmingshanensis</name>
    <dbReference type="NCBI Taxonomy" id="2690220"/>
    <lineage>
        <taxon>Eukaryota</taxon>
        <taxon>Rhodophyta</taxon>
        <taxon>Bangiophyceae</taxon>
        <taxon>Cyanidiales</taxon>
        <taxon>Cyanidiaceae</taxon>
        <taxon>Cyanidiococcus</taxon>
    </lineage>
</organism>
<dbReference type="Proteomes" id="UP000530660">
    <property type="component" value="Unassembled WGS sequence"/>
</dbReference>
<dbReference type="PROSITE" id="PS51194">
    <property type="entry name" value="HELICASE_CTER"/>
    <property type="match status" value="1"/>
</dbReference>
<dbReference type="Pfam" id="PF02889">
    <property type="entry name" value="Sec63"/>
    <property type="match status" value="1"/>
</dbReference>
<evidence type="ECO:0000256" key="4">
    <source>
        <dbReference type="ARBA" id="ARBA00022840"/>
    </source>
</evidence>
<feature type="domain" description="Helicase C-terminal" evidence="6">
    <location>
        <begin position="469"/>
        <end position="662"/>
    </location>
</feature>
<dbReference type="CDD" id="cd18795">
    <property type="entry name" value="SF2_C_Ski2"/>
    <property type="match status" value="1"/>
</dbReference>
<feature type="domain" description="Helicase ATP-binding" evidence="5">
    <location>
        <begin position="252"/>
        <end position="431"/>
    </location>
</feature>
<keyword evidence="8" id="KW-1185">Reference proteome</keyword>
<dbReference type="SMART" id="SM00973">
    <property type="entry name" value="Sec63"/>
    <property type="match status" value="1"/>
</dbReference>
<protein>
    <submittedName>
        <fullName evidence="7">Activating signal cointegrator 1 complex subunit</fullName>
    </submittedName>
</protein>
<dbReference type="InterPro" id="IPR050474">
    <property type="entry name" value="Hel308_SKI2-like"/>
</dbReference>
<reference evidence="7 8" key="1">
    <citation type="journal article" date="2020" name="J. Phycol.">
        <title>Comparative genome analysis reveals Cyanidiococcus gen. nov., a new extremophilic red algal genus sister to Cyanidioschyzon (Cyanidioschyzonaceae, Rhodophyta).</title>
        <authorList>
            <person name="Liu S.-L."/>
            <person name="Chiang Y.-R."/>
            <person name="Yoon H.S."/>
            <person name="Fu H.-Y."/>
        </authorList>
    </citation>
    <scope>NUCLEOTIDE SEQUENCE [LARGE SCALE GENOMIC DNA]</scope>
    <source>
        <strain evidence="7 8">THAL066</strain>
    </source>
</reference>
<evidence type="ECO:0000259" key="5">
    <source>
        <dbReference type="PROSITE" id="PS51192"/>
    </source>
</evidence>
<dbReference type="SMART" id="SM00487">
    <property type="entry name" value="DEXDc"/>
    <property type="match status" value="2"/>
</dbReference>
<dbReference type="InterPro" id="IPR001650">
    <property type="entry name" value="Helicase_C-like"/>
</dbReference>
<dbReference type="InterPro" id="IPR035892">
    <property type="entry name" value="C2_domain_sf"/>
</dbReference>
<dbReference type="InterPro" id="IPR036390">
    <property type="entry name" value="WH_DNA-bd_sf"/>
</dbReference>
<keyword evidence="2" id="KW-0378">Hydrolase</keyword>
<keyword evidence="4" id="KW-0067">ATP-binding</keyword>
<dbReference type="PANTHER" id="PTHR47961:SF6">
    <property type="entry name" value="DNA-DIRECTED DNA POLYMERASE"/>
    <property type="match status" value="1"/>
</dbReference>
<evidence type="ECO:0000256" key="2">
    <source>
        <dbReference type="ARBA" id="ARBA00022801"/>
    </source>
</evidence>
<dbReference type="GO" id="GO:0004386">
    <property type="term" value="F:helicase activity"/>
    <property type="evidence" value="ECO:0007669"/>
    <property type="project" value="UniProtKB-KW"/>
</dbReference>
<name>A0A7J7INW0_9RHOD</name>
<dbReference type="InterPro" id="IPR011545">
    <property type="entry name" value="DEAD/DEAH_box_helicase_dom"/>
</dbReference>
<dbReference type="Pfam" id="PF00271">
    <property type="entry name" value="Helicase_C"/>
    <property type="match status" value="1"/>
</dbReference>
<evidence type="ECO:0000259" key="6">
    <source>
        <dbReference type="PROSITE" id="PS51194"/>
    </source>
</evidence>
<dbReference type="PROSITE" id="PS51192">
    <property type="entry name" value="HELICASE_ATP_BIND_1"/>
    <property type="match status" value="2"/>
</dbReference>
<dbReference type="Gene3D" id="2.60.40.150">
    <property type="entry name" value="C2 domain"/>
    <property type="match status" value="1"/>
</dbReference>
<dbReference type="FunFam" id="3.40.50.300:FF:003287">
    <property type="entry name" value="U5 small nuclear ribonucleoprotein 200 kDa helicase"/>
    <property type="match status" value="1"/>
</dbReference>
<dbReference type="InterPro" id="IPR036388">
    <property type="entry name" value="WH-like_DNA-bd_sf"/>
</dbReference>
<evidence type="ECO:0000313" key="8">
    <source>
        <dbReference type="Proteomes" id="UP000530660"/>
    </source>
</evidence>
<evidence type="ECO:0000256" key="1">
    <source>
        <dbReference type="ARBA" id="ARBA00022741"/>
    </source>
</evidence>
<feature type="domain" description="Helicase ATP-binding" evidence="5">
    <location>
        <begin position="1119"/>
        <end position="1292"/>
    </location>
</feature>
<dbReference type="Pfam" id="PF00270">
    <property type="entry name" value="DEAD"/>
    <property type="match status" value="1"/>
</dbReference>
<dbReference type="Gene3D" id="3.40.50.300">
    <property type="entry name" value="P-loop containing nucleotide triphosphate hydrolases"/>
    <property type="match status" value="4"/>
</dbReference>
<dbReference type="InterPro" id="IPR003593">
    <property type="entry name" value="AAA+_ATPase"/>
</dbReference>
<dbReference type="OrthoDB" id="5575at2759"/>
<dbReference type="GO" id="GO:0016787">
    <property type="term" value="F:hydrolase activity"/>
    <property type="evidence" value="ECO:0007669"/>
    <property type="project" value="UniProtKB-KW"/>
</dbReference>
<dbReference type="SUPFAM" id="SSF46785">
    <property type="entry name" value="Winged helix' DNA-binding domain"/>
    <property type="match status" value="1"/>
</dbReference>
<dbReference type="Pfam" id="PF23445">
    <property type="entry name" value="WHD_SNRNP200"/>
    <property type="match status" value="1"/>
</dbReference>
<dbReference type="InterPro" id="IPR014001">
    <property type="entry name" value="Helicase_ATP-bd"/>
</dbReference>
<dbReference type="SUPFAM" id="SSF52540">
    <property type="entry name" value="P-loop containing nucleoside triphosphate hydrolases"/>
    <property type="match status" value="3"/>
</dbReference>
<gene>
    <name evidence="7" type="primary">ASCC3</name>
    <name evidence="7" type="ORF">F1559_002127</name>
</gene>
<dbReference type="Gene3D" id="1.10.3380.10">
    <property type="entry name" value="Sec63 N-terminal domain-like domain"/>
    <property type="match status" value="1"/>
</dbReference>
<dbReference type="InterPro" id="IPR027417">
    <property type="entry name" value="P-loop_NTPase"/>
</dbReference>
<evidence type="ECO:0000313" key="7">
    <source>
        <dbReference type="EMBL" id="KAF6004806.1"/>
    </source>
</evidence>
<dbReference type="GO" id="GO:0005524">
    <property type="term" value="F:ATP binding"/>
    <property type="evidence" value="ECO:0007669"/>
    <property type="project" value="UniProtKB-KW"/>
</dbReference>
<dbReference type="SUPFAM" id="SSF158702">
    <property type="entry name" value="Sec63 N-terminal domain-like"/>
    <property type="match status" value="1"/>
</dbReference>
<accession>A0A7J7INW0</accession>
<dbReference type="EMBL" id="VWRR01000002">
    <property type="protein sequence ID" value="KAF6004806.1"/>
    <property type="molecule type" value="Genomic_DNA"/>
</dbReference>
<dbReference type="SMART" id="SM00382">
    <property type="entry name" value="AAA"/>
    <property type="match status" value="1"/>
</dbReference>
<dbReference type="Gene3D" id="1.10.10.10">
    <property type="entry name" value="Winged helix-like DNA-binding domain superfamily/Winged helix DNA-binding domain"/>
    <property type="match status" value="1"/>
</dbReference>
<dbReference type="InterPro" id="IPR004179">
    <property type="entry name" value="Sec63-dom"/>
</dbReference>
<sequence length="1845" mass="207366">MQSAEGKQKSSVEDSSLNDQSAIESFLNALFRISPDGDAVAAVCDALLFLLEGSRSDQELESDVYDIVGDPEFAAIILQQRRKLHGLGDEIRARLSVKLATRLLCDPAVQREKCFSAYTADKNSAELEFADLGRSQHVKTSGPGSEFEAHGFPTKSQWLEPARTYSSRGARKTMQSVQNNDGLRMVDEGLRHERGGSEVHVEDLYREIFVPPPIPCHEDQPRLRITECIDPPLQKIFEHIEYLNPVQSAVFQAVYNTAENLLICAPTGAGKTNIALLAIAKELRQRTTSKSWRCVYIAPMRALASEIVCKFAVALRPLGVEVLEYTGDTNPSIPNVQRSQVFVTTPEKWDVLSRNSIHWHAGVAASLRLLIIDEIHLLHDDRGPVLEAVVARTLRMVENQQRMVRMVGLSATLPNYMDIAEFLRVNPQRGLFYFDQGYRPVPLGQRFVGIRKKHGRSPDSIMVEVCYEKMRSFLVEGHQIIVFVHSRKKTKWLAGELLHMARERNDVALLTPMNISVQNSFQTAKSSEVKTLLTNGIGIHHAGLARADRQLVEQMFRDGLVRLLVSTATLAWGINLPARAVLIYGTKIYDAKRGGFVDIGILDVLQIFGRAGRPQFDNYGEGIILTEEQRLAYFYRLLSLQLPIESQILNGFAIVDHLNAEIATGYVTSEQDALAWFGSLYISTRLAKNPLHYGVAREEVENDRALAAFRSGILKKSIDALVSAGLVFGETGLSQLEPTDWGIVACRFYISYHTIQMFRENLHSELSMAEIIYCISLSSEFEQVLLREEEIPELEELYTEACPYEFPLSKHRSRRSKLGDESEYWLNNSAGKVYVLFQAYVSQTPMRNFALLSDMKYIEESATRLLSAIFEISLRNGWPSLARRASELARAVEQRVWPFDHPLVQAHGIPVSMLDAIKKNDISYDLQVLREYSEAQWLQLLGSATLVRAAREILAEFPHLEIDGSIQPITENLARIHICCTPRWKCGSRLRSNRSTDPARFTLWIQGNDTQSILYSRHISFSKDQVRRRVSLHVEVCLNLDGAWPPDISFVCISEQWLGADQVFHVETRSLHAPRVTFRETALLDLRPLRADALGFGSASSDIFPGMSHLNAIQSQVFHVLLHTDTSMMLGLPPNAGKDLLIFLSVLRQLRSKRQTQCRVLYLNPNPSDISSKRNDWLRQFGQIGCRVRSIDEWGSAGSTEVCNSSEFVYASPKLLLRSCILGPVHRLEQFDLILFDNLQNFNEDDGAFYEIALSLLGRKSAIAARRIGFSSLAGNVTDLSCWFSLKSSFNFTLEHSPIPLELNIIGYREQNILERLARMDQTIHKVIRRHHAQQAIVFIQSDAECLETARRLLRAAAADGSPQHMVVEECVSDMNVMNVDITQFLAFGIGLLGGAMNDTVQGFMQDLYEERKLSTLLVSLNALGGLRCRAPIVIVKGTEWSRSSDGTWKQLPIHVLLSILGHCGGPEVGRGALYLLVADSWKAFYQKLLENKIPIEAGLRDEEDICLLLCYTLAMDMARDPEGCLDLLQRTFLWRRFRDNPSFYPWKSLNDAEMRDLLEICLVSLADVGLVGVESIGTSRLHLKLTQVGKFASCCGFRPHLFKRIRELVIGLNKEKNRDLSAEAYRILLQLSGKQTEIAERPEMKRFGNENDDSMTPRTNLRKKRSGSRLDVCMHSDRVSAFKDVPLVELAAAAALTAAQSDVACIVVPLLKLAVTVAEDFKQYNSQSELRFDRGARWRLVRLGSRRANIRLYSPEATAVDVDSVPSEVSEKCMLPDSMPSSPVVCFLFSSSDTQLLGSAVSHEPFSGLVIECMCDIPKQGSLSLKIFYLLTAYLQELIVQVES</sequence>
<keyword evidence="3" id="KW-0347">Helicase</keyword>
<dbReference type="PIRSF" id="PIRSF039073">
    <property type="entry name" value="BRR2"/>
    <property type="match status" value="1"/>
</dbReference>
<dbReference type="PANTHER" id="PTHR47961">
    <property type="entry name" value="DNA POLYMERASE THETA, PUTATIVE (AFU_ORTHOLOGUE AFUA_1G05260)-RELATED"/>
    <property type="match status" value="1"/>
</dbReference>
<comment type="caution">
    <text evidence="7">The sequence shown here is derived from an EMBL/GenBank/DDBJ whole genome shotgun (WGS) entry which is preliminary data.</text>
</comment>
<proteinExistence type="predicted"/>
<dbReference type="GO" id="GO:0003676">
    <property type="term" value="F:nucleic acid binding"/>
    <property type="evidence" value="ECO:0007669"/>
    <property type="project" value="InterPro"/>
</dbReference>